<evidence type="ECO:0000313" key="2">
    <source>
        <dbReference type="Proteomes" id="UP000886998"/>
    </source>
</evidence>
<keyword evidence="2" id="KW-1185">Reference proteome</keyword>
<name>A0A8X6JI45_9ARAC</name>
<dbReference type="AlphaFoldDB" id="A0A8X6JI45"/>
<dbReference type="EMBL" id="BMAV01024361">
    <property type="protein sequence ID" value="GFS32557.1"/>
    <property type="molecule type" value="Genomic_DNA"/>
</dbReference>
<organism evidence="1 2">
    <name type="scientific">Trichonephila inaurata madagascariensis</name>
    <dbReference type="NCBI Taxonomy" id="2747483"/>
    <lineage>
        <taxon>Eukaryota</taxon>
        <taxon>Metazoa</taxon>
        <taxon>Ecdysozoa</taxon>
        <taxon>Arthropoda</taxon>
        <taxon>Chelicerata</taxon>
        <taxon>Arachnida</taxon>
        <taxon>Araneae</taxon>
        <taxon>Araneomorphae</taxon>
        <taxon>Entelegynae</taxon>
        <taxon>Araneoidea</taxon>
        <taxon>Nephilidae</taxon>
        <taxon>Trichonephila</taxon>
        <taxon>Trichonephila inaurata</taxon>
    </lineage>
</organism>
<gene>
    <name evidence="1" type="ORF">TNIN_356791</name>
</gene>
<protein>
    <submittedName>
        <fullName evidence="1">Uncharacterized protein</fullName>
    </submittedName>
</protein>
<evidence type="ECO:0000313" key="1">
    <source>
        <dbReference type="EMBL" id="GFS32557.1"/>
    </source>
</evidence>
<accession>A0A8X6JI45</accession>
<proteinExistence type="predicted"/>
<reference evidence="1" key="1">
    <citation type="submission" date="2020-08" db="EMBL/GenBank/DDBJ databases">
        <title>Multicomponent nature underlies the extraordinary mechanical properties of spider dragline silk.</title>
        <authorList>
            <person name="Kono N."/>
            <person name="Nakamura H."/>
            <person name="Mori M."/>
            <person name="Yoshida Y."/>
            <person name="Ohtoshi R."/>
            <person name="Malay A.D."/>
            <person name="Moran D.A.P."/>
            <person name="Tomita M."/>
            <person name="Numata K."/>
            <person name="Arakawa K."/>
        </authorList>
    </citation>
    <scope>NUCLEOTIDE SEQUENCE</scope>
</reference>
<dbReference type="Proteomes" id="UP000886998">
    <property type="component" value="Unassembled WGS sequence"/>
</dbReference>
<comment type="caution">
    <text evidence="1">The sequence shown here is derived from an EMBL/GenBank/DDBJ whole genome shotgun (WGS) entry which is preliminary data.</text>
</comment>
<sequence length="115" mass="12988">MGSFAPTAHPSTPTPPIHPAMILCSINHALQLPYDLIAQSILTGEWNSPLRIENNCTDLTGSSDLFHYFSQWSISGFKMTKDRTLAYFSKVHTFFLLLDFEDAGKHNEVSRILQF</sequence>